<dbReference type="EMBL" id="QXEC01000013">
    <property type="protein sequence ID" value="RIV37557.1"/>
    <property type="molecule type" value="Genomic_DNA"/>
</dbReference>
<keyword evidence="5" id="KW-1185">Reference proteome</keyword>
<comment type="caution">
    <text evidence="4">The sequence shown here is derived from an EMBL/GenBank/DDBJ whole genome shotgun (WGS) entry which is preliminary data.</text>
</comment>
<feature type="domain" description="Acyl-CoA dehydrogenase C-terminal" evidence="3">
    <location>
        <begin position="269"/>
        <end position="400"/>
    </location>
</feature>
<dbReference type="AlphaFoldDB" id="A0A418MTC6"/>
<accession>A0A418MTC6</accession>
<dbReference type="Gene3D" id="2.40.110.10">
    <property type="entry name" value="Butyryl-CoA Dehydrogenase, subunit A, domain 2"/>
    <property type="match status" value="1"/>
</dbReference>
<dbReference type="Proteomes" id="UP000283832">
    <property type="component" value="Unassembled WGS sequence"/>
</dbReference>
<keyword evidence="1" id="KW-0560">Oxidoreductase</keyword>
<dbReference type="SUPFAM" id="SSF47203">
    <property type="entry name" value="Acyl-CoA dehydrogenase C-terminal domain-like"/>
    <property type="match status" value="1"/>
</dbReference>
<name>A0A418MTC6_9ACTN</name>
<dbReference type="InterPro" id="IPR009100">
    <property type="entry name" value="AcylCoA_DH/oxidase_NM_dom_sf"/>
</dbReference>
<sequence length="425" mass="44832">MVGGGWPVSTTQLIRTDEQATETARKLAAGYAAHAATRDRERRLPEAELAELSASGLLGITVPRAFGGADVSVATLTEVFRTLAVADASLAQIPHSHVVFLQALRLQGTQSQQRRYFEAALAGQRFANAQAERGGRTAAADATTLRPRAGGGYLLDGEKFYCTGALFADWLVVRAVLADAAVARTGSGAATPAGEARDIPAAPTTKVLAYLPRDTPGVTVRDDWDGMGQRTTASGTVLLDRVPVDETQVVPYTPIFARATTYGARAQVLHAALDAGIARGALDAAVTQVARARPWWESGVARAAEEPLLVQQAGELEILVRAAEALLREAALTIDAAEADLTDDSAAGASVATAIAKVATARASVQASSALFELGGTRSAADSLNLSRYWRDARTHTLHDPARWKVQHVGRWLLDGTPPPRHGQL</sequence>
<evidence type="ECO:0000259" key="3">
    <source>
        <dbReference type="Pfam" id="PF08028"/>
    </source>
</evidence>
<feature type="domain" description="Acyl-CoA dehydrogenase/oxidase N-terminal" evidence="2">
    <location>
        <begin position="18"/>
        <end position="123"/>
    </location>
</feature>
<dbReference type="GO" id="GO:0008470">
    <property type="term" value="F:3-methylbutanoyl-CoA dehydrogenase activity"/>
    <property type="evidence" value="ECO:0007669"/>
    <property type="project" value="TreeGrafter"/>
</dbReference>
<dbReference type="PANTHER" id="PTHR43884:SF12">
    <property type="entry name" value="ISOVALERYL-COA DEHYDROGENASE, MITOCHONDRIAL-RELATED"/>
    <property type="match status" value="1"/>
</dbReference>
<dbReference type="Pfam" id="PF02771">
    <property type="entry name" value="Acyl-CoA_dh_N"/>
    <property type="match status" value="1"/>
</dbReference>
<evidence type="ECO:0000313" key="5">
    <source>
        <dbReference type="Proteomes" id="UP000283832"/>
    </source>
</evidence>
<evidence type="ECO:0000259" key="2">
    <source>
        <dbReference type="Pfam" id="PF02771"/>
    </source>
</evidence>
<dbReference type="PANTHER" id="PTHR43884">
    <property type="entry name" value="ACYL-COA DEHYDROGENASE"/>
    <property type="match status" value="1"/>
</dbReference>
<dbReference type="InterPro" id="IPR036250">
    <property type="entry name" value="AcylCo_DH-like_C"/>
</dbReference>
<dbReference type="InterPro" id="IPR046373">
    <property type="entry name" value="Acyl-CoA_Oxase/DH_mid-dom_sf"/>
</dbReference>
<dbReference type="OrthoDB" id="571684at2"/>
<dbReference type="InterPro" id="IPR037069">
    <property type="entry name" value="AcylCoA_DH/ox_N_sf"/>
</dbReference>
<evidence type="ECO:0000256" key="1">
    <source>
        <dbReference type="ARBA" id="ARBA00023002"/>
    </source>
</evidence>
<dbReference type="GO" id="GO:0050660">
    <property type="term" value="F:flavin adenine dinucleotide binding"/>
    <property type="evidence" value="ECO:0007669"/>
    <property type="project" value="InterPro"/>
</dbReference>
<dbReference type="GO" id="GO:0006552">
    <property type="term" value="P:L-leucine catabolic process"/>
    <property type="evidence" value="ECO:0007669"/>
    <property type="project" value="TreeGrafter"/>
</dbReference>
<protein>
    <submittedName>
        <fullName evidence="4">SfnB family sulfur acquisition oxidoreductase</fullName>
    </submittedName>
</protein>
<dbReference type="SUPFAM" id="SSF56645">
    <property type="entry name" value="Acyl-CoA dehydrogenase NM domain-like"/>
    <property type="match status" value="1"/>
</dbReference>
<reference evidence="4 5" key="1">
    <citation type="submission" date="2018-08" db="EMBL/GenBank/DDBJ databases">
        <title>Jishengella sp. nov., isolated from a root of Azadirachta indica A. Juss. var. siamensis Valenton.</title>
        <authorList>
            <person name="Kuncharoen N."/>
            <person name="Tanasupawat S."/>
            <person name="Kudo T."/>
            <person name="Ohkuma M."/>
        </authorList>
    </citation>
    <scope>NUCLEOTIDE SEQUENCE [LARGE SCALE GENOMIC DNA]</scope>
    <source>
        <strain evidence="4 5">AZ1-13</strain>
    </source>
</reference>
<proteinExistence type="predicted"/>
<gene>
    <name evidence="4" type="ORF">D2L64_15085</name>
</gene>
<evidence type="ECO:0000313" key="4">
    <source>
        <dbReference type="EMBL" id="RIV37557.1"/>
    </source>
</evidence>
<dbReference type="InterPro" id="IPR013786">
    <property type="entry name" value="AcylCoA_DH/ox_N"/>
</dbReference>
<dbReference type="InterPro" id="IPR013107">
    <property type="entry name" value="Acyl-CoA_DH_C"/>
</dbReference>
<dbReference type="PIRSF" id="PIRSF016578">
    <property type="entry name" value="HsaA"/>
    <property type="match status" value="1"/>
</dbReference>
<dbReference type="Pfam" id="PF08028">
    <property type="entry name" value="Acyl-CoA_dh_2"/>
    <property type="match status" value="1"/>
</dbReference>
<organism evidence="4 5">
    <name type="scientific">Micromonospora radicis</name>
    <dbReference type="NCBI Taxonomy" id="1894971"/>
    <lineage>
        <taxon>Bacteria</taxon>
        <taxon>Bacillati</taxon>
        <taxon>Actinomycetota</taxon>
        <taxon>Actinomycetes</taxon>
        <taxon>Micromonosporales</taxon>
        <taxon>Micromonosporaceae</taxon>
        <taxon>Micromonospora</taxon>
    </lineage>
</organism>
<dbReference type="Gene3D" id="1.20.140.10">
    <property type="entry name" value="Butyryl-CoA Dehydrogenase, subunit A, domain 3"/>
    <property type="match status" value="1"/>
</dbReference>
<dbReference type="Gene3D" id="1.10.540.10">
    <property type="entry name" value="Acyl-CoA dehydrogenase/oxidase, N-terminal domain"/>
    <property type="match status" value="1"/>
</dbReference>